<dbReference type="EMBL" id="AP014548">
    <property type="protein sequence ID" value="BAO56288.1"/>
    <property type="molecule type" value="Genomic_DNA"/>
</dbReference>
<evidence type="ECO:0000313" key="2">
    <source>
        <dbReference type="Proteomes" id="UP000031760"/>
    </source>
</evidence>
<sequence>MLYRFFFVILSLMISNVYSQEKYSENKKIEKDFQKVEKLYRSQKFEKAKRLFEDIDSEDSALSPTSEIDYLLGNIEFALGNFEESRVAYYNFIKDLDSNDSRKVIGQLSLGRATARLNYFEQDKEDQLYRDSLKLAPKVKKKYNPEDYKVFERVPIYPGCELVSGNAMLKSCMQSSMNNLITSRFQKGLISSVFPYPKGRIETKFKINSEGKLEILQVKGVSPLLEIEAIRVLNTIPALSPGIQRDKPLSIIYRLPIDLTFVK</sequence>
<accession>W8VWF2</accession>
<dbReference type="AlphaFoldDB" id="W8VWF2"/>
<dbReference type="InterPro" id="IPR011990">
    <property type="entry name" value="TPR-like_helical_dom_sf"/>
</dbReference>
<keyword evidence="2" id="KW-1185">Reference proteome</keyword>
<gene>
    <name evidence="1" type="ORF">NMS_2279</name>
</gene>
<evidence type="ECO:0000313" key="1">
    <source>
        <dbReference type="EMBL" id="BAO56288.1"/>
    </source>
</evidence>
<dbReference type="OrthoDB" id="1522859at2"/>
<proteinExistence type="predicted"/>
<dbReference type="RefSeq" id="WP_148311383.1">
    <property type="nucleotide sequence ID" value="NZ_AP014548.1"/>
</dbReference>
<reference evidence="1 2" key="1">
    <citation type="journal article" date="2014" name="Proc. Natl. Acad. Sci. U.S.A.">
        <title>Functional characterization of flavobacteria rhodopsins reveals a unique class of light-driven chloride pump in bacteria.</title>
        <authorList>
            <person name="Yoshizawa S."/>
            <person name="Kumagai Y."/>
            <person name="Kim H."/>
            <person name="Ogura Y."/>
            <person name="Hayashi T."/>
            <person name="Iwasaki W."/>
            <person name="DeLong E.F."/>
            <person name="Kogure K."/>
        </authorList>
    </citation>
    <scope>NUCLEOTIDE SEQUENCE [LARGE SCALE GENOMIC DNA]</scope>
    <source>
        <strain evidence="1 2">S1-08</strain>
    </source>
</reference>
<organism evidence="1 2">
    <name type="scientific">Nonlabens marinus S1-08</name>
    <dbReference type="NCBI Taxonomy" id="1454201"/>
    <lineage>
        <taxon>Bacteria</taxon>
        <taxon>Pseudomonadati</taxon>
        <taxon>Bacteroidota</taxon>
        <taxon>Flavobacteriia</taxon>
        <taxon>Flavobacteriales</taxon>
        <taxon>Flavobacteriaceae</taxon>
        <taxon>Nonlabens</taxon>
    </lineage>
</organism>
<dbReference type="Proteomes" id="UP000031760">
    <property type="component" value="Chromosome"/>
</dbReference>
<dbReference type="HOGENOM" id="CLU_1057019_0_0_10"/>
<dbReference type="STRING" id="1454201.NMS_2279"/>
<dbReference type="KEGG" id="nmf:NMS_2279"/>
<dbReference type="Gene3D" id="1.25.40.10">
    <property type="entry name" value="Tetratricopeptide repeat domain"/>
    <property type="match status" value="1"/>
</dbReference>
<protein>
    <submittedName>
        <fullName evidence="1">TonB family protein</fullName>
    </submittedName>
</protein>
<name>W8VWF2_9FLAO</name>